<dbReference type="InterPro" id="IPR010819">
    <property type="entry name" value="AGE/CE"/>
</dbReference>
<name>A0A2G1VW36_9FLAO</name>
<dbReference type="EMBL" id="NQXA01000001">
    <property type="protein sequence ID" value="PHQ30996.1"/>
    <property type="molecule type" value="Genomic_DNA"/>
</dbReference>
<gene>
    <name evidence="5" type="ORF">CJ305_01875</name>
</gene>
<evidence type="ECO:0000256" key="4">
    <source>
        <dbReference type="HAMAP-Rule" id="MF_00929"/>
    </source>
</evidence>
<dbReference type="InterPro" id="IPR008928">
    <property type="entry name" value="6-hairpin_glycosidase_sf"/>
</dbReference>
<comment type="caution">
    <text evidence="5">The sequence shown here is derived from an EMBL/GenBank/DDBJ whole genome shotgun (WGS) entry which is preliminary data.</text>
</comment>
<evidence type="ECO:0000313" key="6">
    <source>
        <dbReference type="Proteomes" id="UP000229433"/>
    </source>
</evidence>
<dbReference type="InterPro" id="IPR012341">
    <property type="entry name" value="6hp_glycosidase-like_sf"/>
</dbReference>
<dbReference type="InterPro" id="IPR028584">
    <property type="entry name" value="Cellobiose_2_epim"/>
</dbReference>
<keyword evidence="6" id="KW-1185">Reference proteome</keyword>
<organism evidence="5 6">
    <name type="scientific">Leeuwenhoekiella nanhaiensis</name>
    <dbReference type="NCBI Taxonomy" id="1655491"/>
    <lineage>
        <taxon>Bacteria</taxon>
        <taxon>Pseudomonadati</taxon>
        <taxon>Bacteroidota</taxon>
        <taxon>Flavobacteriia</taxon>
        <taxon>Flavobacteriales</taxon>
        <taxon>Flavobacteriaceae</taxon>
        <taxon>Leeuwenhoekiella</taxon>
    </lineage>
</organism>
<reference evidence="5 6" key="1">
    <citation type="submission" date="2017-08" db="EMBL/GenBank/DDBJ databases">
        <title>The whole genome shortgun sequences of strain Leeuwenhoekiella nanhaiensis G18 from the South China Sea.</title>
        <authorList>
            <person name="Liu Q."/>
        </authorList>
    </citation>
    <scope>NUCLEOTIDE SEQUENCE [LARGE SCALE GENOMIC DNA]</scope>
    <source>
        <strain evidence="5 6">G18</strain>
    </source>
</reference>
<dbReference type="EC" id="5.1.3.11" evidence="4"/>
<comment type="catalytic activity">
    <reaction evidence="1 4">
        <text>D-cellobiose = beta-D-glucosyl-(1-&gt;4)-D-mannopyranose</text>
        <dbReference type="Rhea" id="RHEA:23384"/>
        <dbReference type="ChEBI" id="CHEBI:17057"/>
        <dbReference type="ChEBI" id="CHEBI:47931"/>
        <dbReference type="EC" id="5.1.3.11"/>
    </reaction>
</comment>
<comment type="function">
    <text evidence="4">Catalyzes the reversible epimerization of cellobiose to 4-O-beta-D-glucopyranosyl-D-mannose (Glc-Man).</text>
</comment>
<dbReference type="HAMAP" id="MF_00929">
    <property type="entry name" value="Cellobiose_2_epim"/>
    <property type="match status" value="1"/>
</dbReference>
<comment type="similarity">
    <text evidence="2">Belongs to the N-acylglucosamine 2-epimerase family.</text>
</comment>
<accession>A0A2G1VW36</accession>
<dbReference type="GO" id="GO:0047736">
    <property type="term" value="F:cellobiose epimerase activity"/>
    <property type="evidence" value="ECO:0007669"/>
    <property type="project" value="UniProtKB-UniRule"/>
</dbReference>
<dbReference type="GO" id="GO:0005975">
    <property type="term" value="P:carbohydrate metabolic process"/>
    <property type="evidence" value="ECO:0007669"/>
    <property type="project" value="InterPro"/>
</dbReference>
<dbReference type="OrthoDB" id="618431at2"/>
<comment type="similarity">
    <text evidence="4">Belongs to the cellobiose 2-epimerase family.</text>
</comment>
<sequence length="397" mass="46506">MPNDANQKFKSELENELREILRYWKSNTLDESNGGFYGRRDFKNKLIPKADKGIILNTRLLWAFSAAGKFNKDESLKVYADRAYEYLKDHFQDPSHNGLYWELDYTGKPKNTRKQIYAQAFGIYALSEYYRLSGTEEAKDWALSLFDLVETRARDQKNNGYLEAFQNDWSPITDVRLSEKEDNSAKTMNTHLHILEAYTTLAQISKNTKVLEALENLIVLFLNRFYDETSQHFHLFFDENWHRTKAIVSYGHDIEAIWLLTEACKAVANPKLLLETKSISVAVAKTFLKQAYIPKSGIINEVDLDTGNVDTDRHWWAQMESLVGLQYAYEFSGDIQFRNAQLDIWNYTKKHFIDSKYGEWHFRLNENQEPYTTEDKVSMWKAPYHNSRACMVLIKLI</sequence>
<dbReference type="PANTHER" id="PTHR15108">
    <property type="entry name" value="N-ACYLGLUCOSAMINE-2-EPIMERASE"/>
    <property type="match status" value="1"/>
</dbReference>
<dbReference type="RefSeq" id="WP_099644535.1">
    <property type="nucleotide sequence ID" value="NZ_KZ319287.1"/>
</dbReference>
<evidence type="ECO:0000313" key="5">
    <source>
        <dbReference type="EMBL" id="PHQ30996.1"/>
    </source>
</evidence>
<dbReference type="Pfam" id="PF07221">
    <property type="entry name" value="GlcNAc_2-epim"/>
    <property type="match status" value="1"/>
</dbReference>
<keyword evidence="3 4" id="KW-0413">Isomerase</keyword>
<dbReference type="SUPFAM" id="SSF48208">
    <property type="entry name" value="Six-hairpin glycosidases"/>
    <property type="match status" value="1"/>
</dbReference>
<dbReference type="Gene3D" id="1.50.10.10">
    <property type="match status" value="1"/>
</dbReference>
<proteinExistence type="inferred from homology"/>
<dbReference type="Proteomes" id="UP000229433">
    <property type="component" value="Unassembled WGS sequence"/>
</dbReference>
<dbReference type="AlphaFoldDB" id="A0A2G1VW36"/>
<evidence type="ECO:0000256" key="2">
    <source>
        <dbReference type="ARBA" id="ARBA00008558"/>
    </source>
</evidence>
<evidence type="ECO:0000256" key="1">
    <source>
        <dbReference type="ARBA" id="ARBA00001470"/>
    </source>
</evidence>
<evidence type="ECO:0000256" key="3">
    <source>
        <dbReference type="ARBA" id="ARBA00023235"/>
    </source>
</evidence>
<protein>
    <recommendedName>
        <fullName evidence="4">Cellobiose 2-epimerase</fullName>
        <shortName evidence="4">CE</shortName>
        <ecNumber evidence="4">5.1.3.11</ecNumber>
    </recommendedName>
</protein>